<feature type="compositionally biased region" description="Low complexity" evidence="1">
    <location>
        <begin position="222"/>
        <end position="234"/>
    </location>
</feature>
<name>A0A1E7FGM3_9STRA</name>
<reference evidence="2 3" key="1">
    <citation type="submission" date="2016-09" db="EMBL/GenBank/DDBJ databases">
        <title>Extensive genetic diversity and differential bi-allelic expression allows diatom success in the polar Southern Ocean.</title>
        <authorList>
            <consortium name="DOE Joint Genome Institute"/>
            <person name="Mock T."/>
            <person name="Otillar R.P."/>
            <person name="Strauss J."/>
            <person name="Dupont C."/>
            <person name="Frickenhaus S."/>
            <person name="Maumus F."/>
            <person name="Mcmullan M."/>
            <person name="Sanges R."/>
            <person name="Schmutz J."/>
            <person name="Toseland A."/>
            <person name="Valas R."/>
            <person name="Veluchamy A."/>
            <person name="Ward B.J."/>
            <person name="Allen A."/>
            <person name="Barry K."/>
            <person name="Falciatore A."/>
            <person name="Ferrante M."/>
            <person name="Fortunato A.E."/>
            <person name="Gloeckner G."/>
            <person name="Gruber A."/>
            <person name="Hipkin R."/>
            <person name="Janech M."/>
            <person name="Kroth P."/>
            <person name="Leese F."/>
            <person name="Lindquist E."/>
            <person name="Lyon B.R."/>
            <person name="Martin J."/>
            <person name="Mayer C."/>
            <person name="Parker M."/>
            <person name="Quesneville H."/>
            <person name="Raymond J."/>
            <person name="Uhlig C."/>
            <person name="Valentin K.U."/>
            <person name="Worden A.Z."/>
            <person name="Armbrust E.V."/>
            <person name="Bowler C."/>
            <person name="Green B."/>
            <person name="Moulton V."/>
            <person name="Van Oosterhout C."/>
            <person name="Grigoriev I."/>
        </authorList>
    </citation>
    <scope>NUCLEOTIDE SEQUENCE [LARGE SCALE GENOMIC DNA]</scope>
    <source>
        <strain evidence="2 3">CCMP1102</strain>
    </source>
</reference>
<dbReference type="Proteomes" id="UP000095751">
    <property type="component" value="Unassembled WGS sequence"/>
</dbReference>
<dbReference type="AlphaFoldDB" id="A0A1E7FGM3"/>
<feature type="compositionally biased region" description="Low complexity" evidence="1">
    <location>
        <begin position="58"/>
        <end position="67"/>
    </location>
</feature>
<feature type="region of interest" description="Disordered" evidence="1">
    <location>
        <begin position="222"/>
        <end position="245"/>
    </location>
</feature>
<keyword evidence="3" id="KW-1185">Reference proteome</keyword>
<dbReference type="InParanoid" id="A0A1E7FGM3"/>
<protein>
    <submittedName>
        <fullName evidence="2">Uncharacterized protein</fullName>
    </submittedName>
</protein>
<gene>
    <name evidence="2" type="ORF">FRACYDRAFT_237692</name>
</gene>
<dbReference type="OrthoDB" id="48064at2759"/>
<organism evidence="2 3">
    <name type="scientific">Fragilariopsis cylindrus CCMP1102</name>
    <dbReference type="NCBI Taxonomy" id="635003"/>
    <lineage>
        <taxon>Eukaryota</taxon>
        <taxon>Sar</taxon>
        <taxon>Stramenopiles</taxon>
        <taxon>Ochrophyta</taxon>
        <taxon>Bacillariophyta</taxon>
        <taxon>Bacillariophyceae</taxon>
        <taxon>Bacillariophycidae</taxon>
        <taxon>Bacillariales</taxon>
        <taxon>Bacillariaceae</taxon>
        <taxon>Fragilariopsis</taxon>
    </lineage>
</organism>
<evidence type="ECO:0000313" key="3">
    <source>
        <dbReference type="Proteomes" id="UP000095751"/>
    </source>
</evidence>
<dbReference type="EMBL" id="KV784357">
    <property type="protein sequence ID" value="OEU17284.1"/>
    <property type="molecule type" value="Genomic_DNA"/>
</dbReference>
<evidence type="ECO:0000313" key="2">
    <source>
        <dbReference type="EMBL" id="OEU17284.1"/>
    </source>
</evidence>
<proteinExistence type="predicted"/>
<accession>A0A1E7FGM3</accession>
<dbReference type="KEGG" id="fcy:FRACYDRAFT_237692"/>
<evidence type="ECO:0000256" key="1">
    <source>
        <dbReference type="SAM" id="MobiDB-lite"/>
    </source>
</evidence>
<sequence length="514" mass="57234">MAFCSFRTALQSKGSCCYNASPLSRRGPRRITARMLTREKHNTDQTLNLFGRSFSTKTTTTLTSKSTANESTTSPQRPKRLIPTQHSSRGPPPVCRDPTELQELTQQILETPIGSLFCQNIKTKSTTTENDRDEAYAVAHESGELVEYLLRGYNRNISPLTLCGGVGLDGGDVNPDEASVMLETMVDVMDRFHQEGEMYQRLRWETLNYKNTGIASSPLSTLSVGSISSSSSSDSDNEDLNAEIENGKPVDDLFVSAVEDKLEVDARDQQLQEQKTLIGKDDDFAIPGVTTNMYDTILDAMACATQFSLDASNDTYLQLLEPDDLYRVSVAAWKAHDLNNQHNNNKSDSGDQYWFPSTVPTMVTYNATLRGIGNLCLAANGDDNKERRGLIVDQGLAYGFGVYNHLTHNKHGLPKRNAASIIYLLQTIKACIPPSRTRGNMTVALWHQASMEGLVTPKLIQVIHELHSDNCNGPEFDVFLQSLQECTNSDQSNRIITPQRFARFAKKYSHSKFY</sequence>
<feature type="region of interest" description="Disordered" evidence="1">
    <location>
        <begin position="58"/>
        <end position="97"/>
    </location>
</feature>